<evidence type="ECO:0000256" key="9">
    <source>
        <dbReference type="RuleBase" id="RU003370"/>
    </source>
</evidence>
<dbReference type="Gene3D" id="2.20.28.60">
    <property type="match status" value="1"/>
</dbReference>
<dbReference type="InterPro" id="IPR024176">
    <property type="entry name" value="Citrate_synthase_bac-typ"/>
</dbReference>
<dbReference type="InterPro" id="IPR016142">
    <property type="entry name" value="Citrate_synth-like_lrg_a-sub"/>
</dbReference>
<evidence type="ECO:0000256" key="7">
    <source>
        <dbReference type="PIRNR" id="PIRNR001369"/>
    </source>
</evidence>
<dbReference type="Gene3D" id="1.10.230.10">
    <property type="entry name" value="Cytochrome P450-Terp, domain 2"/>
    <property type="match status" value="1"/>
</dbReference>
<dbReference type="SUPFAM" id="SSF48256">
    <property type="entry name" value="Citrate synthase"/>
    <property type="match status" value="1"/>
</dbReference>
<dbReference type="FunFam" id="1.10.230.10:FF:000002">
    <property type="entry name" value="Citrate synthase"/>
    <property type="match status" value="1"/>
</dbReference>
<feature type="active site" evidence="8">
    <location>
        <position position="313"/>
    </location>
</feature>
<dbReference type="PIRSF" id="PIRSF001369">
    <property type="entry name" value="Citrate_synth"/>
    <property type="match status" value="1"/>
</dbReference>
<comment type="caution">
    <text evidence="11">The sequence shown here is derived from an EMBL/GenBank/DDBJ whole genome shotgun (WGS) entry which is preliminary data.</text>
</comment>
<dbReference type="Proteomes" id="UP000024942">
    <property type="component" value="Unassembled WGS sequence"/>
</dbReference>
<sequence length="436" mass="48866">MLMENKTKNAGTAKLEVAGKSYDLPVLSGTHGPNVVDVRKFYAESNHFTFDPGFTSTASCESQITFIDGDEGVLLHRGYPIGQLAEQSTFPEVCHLILKGALPKKDELDVFNAEIKQHTLLHTQMDRFFEGFRRDSHPMAMLTGAVGAMASFYPGAIDSEDPVERHLGSIRLVAKMPTLCARILKYNMGQKFVDPRNELSYAENFLNMCFSVTAEDYKVDPKIAKAMDRFFILHADHEQNASTSTVRLAGSSGAHPFAAVAAGVACLWGPSHGGANEACLNMLHEIGTVDRIPEYIEKAKDKNDPFRLMGFGHRVYKNYDPRATVMRESAHEVLDLLGLRDQPILKVAMELERIALEDEYFVEKKLYPNVDFYSGIILDAMGFPKQMFTVLFALARTVGWVAQLNEMIDDPTQRIGRPRQIYTGHAMRDYVPMDKR</sequence>
<dbReference type="PANTHER" id="PTHR42871">
    <property type="entry name" value="CITRATE SYNTHASE"/>
    <property type="match status" value="1"/>
</dbReference>
<accession>A0A059G4S4</accession>
<evidence type="ECO:0000256" key="8">
    <source>
        <dbReference type="PIRSR" id="PIRSR001369-1"/>
    </source>
</evidence>
<evidence type="ECO:0000256" key="1">
    <source>
        <dbReference type="ARBA" id="ARBA00004751"/>
    </source>
</evidence>
<reference evidence="11 12" key="1">
    <citation type="journal article" date="2014" name="Antonie Van Leeuwenhoek">
        <title>Hyphomonas beringensis sp. nov. and Hyphomonas chukchiensis sp. nov., isolated from surface seawater of the Bering Sea and Chukchi Sea.</title>
        <authorList>
            <person name="Li C."/>
            <person name="Lai Q."/>
            <person name="Li G."/>
            <person name="Dong C."/>
            <person name="Wang J."/>
            <person name="Liao Y."/>
            <person name="Shao Z."/>
        </authorList>
    </citation>
    <scope>NUCLEOTIDE SEQUENCE [LARGE SCALE GENOMIC DNA]</scope>
    <source>
        <strain evidence="11 12">SCH89</strain>
    </source>
</reference>
<gene>
    <name evidence="11" type="ORF">HOC_15007</name>
</gene>
<dbReference type="UniPathway" id="UPA00223">
    <property type="reaction ID" value="UER00717"/>
</dbReference>
<evidence type="ECO:0000256" key="4">
    <source>
        <dbReference type="ARBA" id="ARBA00022679"/>
    </source>
</evidence>
<dbReference type="InterPro" id="IPR019810">
    <property type="entry name" value="Citrate_synthase_AS"/>
</dbReference>
<keyword evidence="12" id="KW-1185">Reference proteome</keyword>
<evidence type="ECO:0000256" key="2">
    <source>
        <dbReference type="ARBA" id="ARBA00010566"/>
    </source>
</evidence>
<comment type="catalytic activity">
    <reaction evidence="5 9">
        <text>oxaloacetate + acetyl-CoA + H2O = citrate + CoA + H(+)</text>
        <dbReference type="Rhea" id="RHEA:16845"/>
        <dbReference type="ChEBI" id="CHEBI:15377"/>
        <dbReference type="ChEBI" id="CHEBI:15378"/>
        <dbReference type="ChEBI" id="CHEBI:16452"/>
        <dbReference type="ChEBI" id="CHEBI:16947"/>
        <dbReference type="ChEBI" id="CHEBI:57287"/>
        <dbReference type="ChEBI" id="CHEBI:57288"/>
        <dbReference type="EC" id="2.3.3.16"/>
    </reaction>
</comment>
<dbReference type="eggNOG" id="COG0372">
    <property type="taxonomic scope" value="Bacteria"/>
</dbReference>
<dbReference type="GO" id="GO:0005737">
    <property type="term" value="C:cytoplasm"/>
    <property type="evidence" value="ECO:0007669"/>
    <property type="project" value="InterPro"/>
</dbReference>
<keyword evidence="3 9" id="KW-0816">Tricarboxylic acid cycle</keyword>
<evidence type="ECO:0000313" key="12">
    <source>
        <dbReference type="Proteomes" id="UP000024942"/>
    </source>
</evidence>
<organism evidence="11 12">
    <name type="scientific">Hyphomonas oceanitis SCH89</name>
    <dbReference type="NCBI Taxonomy" id="1280953"/>
    <lineage>
        <taxon>Bacteria</taxon>
        <taxon>Pseudomonadati</taxon>
        <taxon>Pseudomonadota</taxon>
        <taxon>Alphaproteobacteria</taxon>
        <taxon>Hyphomonadales</taxon>
        <taxon>Hyphomonadaceae</taxon>
        <taxon>Hyphomonas</taxon>
    </lineage>
</organism>
<dbReference type="PATRIC" id="fig|1280953.3.peg.3017"/>
<dbReference type="InterPro" id="IPR002020">
    <property type="entry name" value="Citrate_synthase"/>
</dbReference>
<keyword evidence="4 7" id="KW-0808">Transferase</keyword>
<dbReference type="PRINTS" id="PR00143">
    <property type="entry name" value="CITRTSNTHASE"/>
</dbReference>
<dbReference type="InterPro" id="IPR010953">
    <property type="entry name" value="Citrate_synthase_typ-I"/>
</dbReference>
<dbReference type="PROSITE" id="PS00480">
    <property type="entry name" value="CITRATE_SYNTHASE"/>
    <property type="match status" value="1"/>
</dbReference>
<comment type="pathway">
    <text evidence="1 9">Carbohydrate metabolism; tricarboxylic acid cycle; isocitrate from oxaloacetate: step 1/2.</text>
</comment>
<dbReference type="Gene3D" id="1.10.580.10">
    <property type="entry name" value="Citrate Synthase, domain 1"/>
    <property type="match status" value="1"/>
</dbReference>
<dbReference type="CDD" id="cd06114">
    <property type="entry name" value="EcCS_like"/>
    <property type="match status" value="1"/>
</dbReference>
<dbReference type="InterPro" id="IPR036969">
    <property type="entry name" value="Citrate_synthase_sf"/>
</dbReference>
<evidence type="ECO:0000256" key="10">
    <source>
        <dbReference type="RuleBase" id="RU003406"/>
    </source>
</evidence>
<evidence type="ECO:0000256" key="3">
    <source>
        <dbReference type="ARBA" id="ARBA00022532"/>
    </source>
</evidence>
<dbReference type="GO" id="GO:0036440">
    <property type="term" value="F:citrate synthase activity"/>
    <property type="evidence" value="ECO:0007669"/>
    <property type="project" value="UniProtKB-EC"/>
</dbReference>
<feature type="active site" evidence="8">
    <location>
        <position position="371"/>
    </location>
</feature>
<protein>
    <recommendedName>
        <fullName evidence="6 7">Citrate synthase</fullName>
    </recommendedName>
</protein>
<evidence type="ECO:0000313" key="11">
    <source>
        <dbReference type="EMBL" id="KDA01585.1"/>
    </source>
</evidence>
<evidence type="ECO:0000256" key="5">
    <source>
        <dbReference type="ARBA" id="ARBA00049288"/>
    </source>
</evidence>
<dbReference type="NCBIfam" id="NF004126">
    <property type="entry name" value="PRK05614.1"/>
    <property type="match status" value="1"/>
</dbReference>
<comment type="similarity">
    <text evidence="2 7 10">Belongs to the citrate synthase family.</text>
</comment>
<dbReference type="GO" id="GO:0006099">
    <property type="term" value="P:tricarboxylic acid cycle"/>
    <property type="evidence" value="ECO:0007669"/>
    <property type="project" value="UniProtKB-UniRule"/>
</dbReference>
<dbReference type="Pfam" id="PF00285">
    <property type="entry name" value="Citrate_synt"/>
    <property type="match status" value="1"/>
</dbReference>
<dbReference type="PANTHER" id="PTHR42871:SF1">
    <property type="entry name" value="CITRATE SYNTHASE"/>
    <property type="match status" value="1"/>
</dbReference>
<evidence type="ECO:0000256" key="6">
    <source>
        <dbReference type="NCBIfam" id="TIGR01798"/>
    </source>
</evidence>
<name>A0A059G4S4_9PROT</name>
<proteinExistence type="inferred from homology"/>
<dbReference type="InterPro" id="IPR016143">
    <property type="entry name" value="Citrate_synth-like_sm_a-sub"/>
</dbReference>
<dbReference type="AlphaFoldDB" id="A0A059G4S4"/>
<dbReference type="STRING" id="1280953.HOC_15007"/>
<dbReference type="NCBIfam" id="TIGR01798">
    <property type="entry name" value="cit_synth_I"/>
    <property type="match status" value="1"/>
</dbReference>
<dbReference type="EMBL" id="ARYL01000025">
    <property type="protein sequence ID" value="KDA01585.1"/>
    <property type="molecule type" value="Genomic_DNA"/>
</dbReference>